<gene>
    <name evidence="2" type="ORF">Anas_08790</name>
</gene>
<feature type="region of interest" description="Disordered" evidence="1">
    <location>
        <begin position="44"/>
        <end position="117"/>
    </location>
</feature>
<dbReference type="PANTHER" id="PTHR13596">
    <property type="entry name" value="SMALL EDRK-RICH FACTOR 1"/>
    <property type="match status" value="1"/>
</dbReference>
<accession>A0A5N5SX00</accession>
<organism evidence="2 3">
    <name type="scientific">Armadillidium nasatum</name>
    <dbReference type="NCBI Taxonomy" id="96803"/>
    <lineage>
        <taxon>Eukaryota</taxon>
        <taxon>Metazoa</taxon>
        <taxon>Ecdysozoa</taxon>
        <taxon>Arthropoda</taxon>
        <taxon>Crustacea</taxon>
        <taxon>Multicrustacea</taxon>
        <taxon>Malacostraca</taxon>
        <taxon>Eumalacostraca</taxon>
        <taxon>Peracarida</taxon>
        <taxon>Isopoda</taxon>
        <taxon>Oniscidea</taxon>
        <taxon>Crinocheta</taxon>
        <taxon>Armadillidiidae</taxon>
        <taxon>Armadillidium</taxon>
    </lineage>
</organism>
<feature type="compositionally biased region" description="Basic and acidic residues" evidence="1">
    <location>
        <begin position="53"/>
        <end position="98"/>
    </location>
</feature>
<dbReference type="PANTHER" id="PTHR13596:SF0">
    <property type="entry name" value="SI:CH211-39K3.2-RELATED"/>
    <property type="match status" value="1"/>
</dbReference>
<proteinExistence type="predicted"/>
<dbReference type="Proteomes" id="UP000326759">
    <property type="component" value="Unassembled WGS sequence"/>
</dbReference>
<dbReference type="EMBL" id="SEYY01019273">
    <property type="protein sequence ID" value="KAB7498445.1"/>
    <property type="molecule type" value="Genomic_DNA"/>
</dbReference>
<sequence>KTTTEMIVNNFGLRQCTNEIWKGVRLRKGVAGAWILFLPVNNYGPYNVVQRGNQRDLARQKNAKKSNEQQKKKGASEKDGNKGMSLEARKQRDAEQMRLKQMKAQQKTPADAGGSAN</sequence>
<comment type="caution">
    <text evidence="2">The sequence shown here is derived from an EMBL/GenBank/DDBJ whole genome shotgun (WGS) entry which is preliminary data.</text>
</comment>
<evidence type="ECO:0000256" key="1">
    <source>
        <dbReference type="SAM" id="MobiDB-lite"/>
    </source>
</evidence>
<protein>
    <submittedName>
        <fullName evidence="2">Uncharacterized protein</fullName>
    </submittedName>
</protein>
<dbReference type="GO" id="GO:0005829">
    <property type="term" value="C:cytosol"/>
    <property type="evidence" value="ECO:0007669"/>
    <property type="project" value="TreeGrafter"/>
</dbReference>
<name>A0A5N5SX00_9CRUS</name>
<dbReference type="OrthoDB" id="18018at2759"/>
<feature type="non-terminal residue" evidence="2">
    <location>
        <position position="1"/>
    </location>
</feature>
<dbReference type="AlphaFoldDB" id="A0A5N5SX00"/>
<evidence type="ECO:0000313" key="2">
    <source>
        <dbReference type="EMBL" id="KAB7498445.1"/>
    </source>
</evidence>
<keyword evidence="3" id="KW-1185">Reference proteome</keyword>
<reference evidence="2 3" key="1">
    <citation type="journal article" date="2019" name="PLoS Biol.">
        <title>Sex chromosomes control vertical transmission of feminizing Wolbachia symbionts in an isopod.</title>
        <authorList>
            <person name="Becking T."/>
            <person name="Chebbi M.A."/>
            <person name="Giraud I."/>
            <person name="Moumen B."/>
            <person name="Laverre T."/>
            <person name="Caubet Y."/>
            <person name="Peccoud J."/>
            <person name="Gilbert C."/>
            <person name="Cordaux R."/>
        </authorList>
    </citation>
    <scope>NUCLEOTIDE SEQUENCE [LARGE SCALE GENOMIC DNA]</scope>
    <source>
        <strain evidence="2">ANa2</strain>
        <tissue evidence="2">Whole body excluding digestive tract and cuticle</tissue>
    </source>
</reference>
<dbReference type="InterPro" id="IPR040211">
    <property type="entry name" value="SERF1/2-like"/>
</dbReference>
<evidence type="ECO:0000313" key="3">
    <source>
        <dbReference type="Proteomes" id="UP000326759"/>
    </source>
</evidence>